<evidence type="ECO:0000313" key="1">
    <source>
        <dbReference type="EMBL" id="KKK66798.1"/>
    </source>
</evidence>
<dbReference type="EMBL" id="LAZR01059908">
    <property type="protein sequence ID" value="KKK66798.1"/>
    <property type="molecule type" value="Genomic_DNA"/>
</dbReference>
<sequence>EKLTKAELAVLMLLIGFALGAAASQILHMI</sequence>
<gene>
    <name evidence="1" type="ORF">LCGC14_2960440</name>
</gene>
<proteinExistence type="predicted"/>
<accession>A0A0F8XD82</accession>
<dbReference type="AlphaFoldDB" id="A0A0F8XD82"/>
<organism evidence="1">
    <name type="scientific">marine sediment metagenome</name>
    <dbReference type="NCBI Taxonomy" id="412755"/>
    <lineage>
        <taxon>unclassified sequences</taxon>
        <taxon>metagenomes</taxon>
        <taxon>ecological metagenomes</taxon>
    </lineage>
</organism>
<protein>
    <submittedName>
        <fullName evidence="1">Uncharacterized protein</fullName>
    </submittedName>
</protein>
<reference evidence="1" key="1">
    <citation type="journal article" date="2015" name="Nature">
        <title>Complex archaea that bridge the gap between prokaryotes and eukaryotes.</title>
        <authorList>
            <person name="Spang A."/>
            <person name="Saw J.H."/>
            <person name="Jorgensen S.L."/>
            <person name="Zaremba-Niedzwiedzka K."/>
            <person name="Martijn J."/>
            <person name="Lind A.E."/>
            <person name="van Eijk R."/>
            <person name="Schleper C."/>
            <person name="Guy L."/>
            <person name="Ettema T.J."/>
        </authorList>
    </citation>
    <scope>NUCLEOTIDE SEQUENCE</scope>
</reference>
<comment type="caution">
    <text evidence="1">The sequence shown here is derived from an EMBL/GenBank/DDBJ whole genome shotgun (WGS) entry which is preliminary data.</text>
</comment>
<name>A0A0F8XD82_9ZZZZ</name>
<feature type="non-terminal residue" evidence="1">
    <location>
        <position position="1"/>
    </location>
</feature>